<organism evidence="3 4">
    <name type="scientific">Acacia crassicarpa</name>
    <name type="common">northern wattle</name>
    <dbReference type="NCBI Taxonomy" id="499986"/>
    <lineage>
        <taxon>Eukaryota</taxon>
        <taxon>Viridiplantae</taxon>
        <taxon>Streptophyta</taxon>
        <taxon>Embryophyta</taxon>
        <taxon>Tracheophyta</taxon>
        <taxon>Spermatophyta</taxon>
        <taxon>Magnoliopsida</taxon>
        <taxon>eudicotyledons</taxon>
        <taxon>Gunneridae</taxon>
        <taxon>Pentapetalae</taxon>
        <taxon>rosids</taxon>
        <taxon>fabids</taxon>
        <taxon>Fabales</taxon>
        <taxon>Fabaceae</taxon>
        <taxon>Caesalpinioideae</taxon>
        <taxon>mimosoid clade</taxon>
        <taxon>Acacieae</taxon>
        <taxon>Acacia</taxon>
    </lineage>
</organism>
<dbReference type="InterPro" id="IPR001810">
    <property type="entry name" value="F-box_dom"/>
</dbReference>
<feature type="domain" description="F-box" evidence="1">
    <location>
        <begin position="8"/>
        <end position="47"/>
    </location>
</feature>
<dbReference type="Pfam" id="PF08268">
    <property type="entry name" value="FBA_3"/>
    <property type="match status" value="1"/>
</dbReference>
<reference evidence="3" key="1">
    <citation type="submission" date="2023-10" db="EMBL/GenBank/DDBJ databases">
        <title>Chromosome-level genome of the transformable northern wattle, Acacia crassicarpa.</title>
        <authorList>
            <person name="Massaro I."/>
            <person name="Sinha N.R."/>
            <person name="Poethig S."/>
            <person name="Leichty A.R."/>
        </authorList>
    </citation>
    <scope>NUCLEOTIDE SEQUENCE</scope>
    <source>
        <strain evidence="3">Acra3RX</strain>
        <tissue evidence="3">Leaf</tissue>
    </source>
</reference>
<dbReference type="PANTHER" id="PTHR31111">
    <property type="entry name" value="BNAA05G37150D PROTEIN-RELATED"/>
    <property type="match status" value="1"/>
</dbReference>
<proteinExistence type="predicted"/>
<dbReference type="NCBIfam" id="TIGR01640">
    <property type="entry name" value="F_box_assoc_1"/>
    <property type="match status" value="1"/>
</dbReference>
<dbReference type="Gene3D" id="1.20.1280.50">
    <property type="match status" value="1"/>
</dbReference>
<dbReference type="AlphaFoldDB" id="A0AAE1MXJ8"/>
<accession>A0AAE1MXJ8</accession>
<name>A0AAE1MXJ8_9FABA</name>
<dbReference type="SMART" id="SM00256">
    <property type="entry name" value="FBOX"/>
    <property type="match status" value="1"/>
</dbReference>
<dbReference type="InterPro" id="IPR013187">
    <property type="entry name" value="F-box-assoc_dom_typ3"/>
</dbReference>
<comment type="caution">
    <text evidence="3">The sequence shown here is derived from an EMBL/GenBank/DDBJ whole genome shotgun (WGS) entry which is preliminary data.</text>
</comment>
<dbReference type="InterPro" id="IPR017451">
    <property type="entry name" value="F-box-assoc_interact_dom"/>
</dbReference>
<dbReference type="SUPFAM" id="SSF81383">
    <property type="entry name" value="F-box domain"/>
    <property type="match status" value="1"/>
</dbReference>
<evidence type="ECO:0000313" key="4">
    <source>
        <dbReference type="Proteomes" id="UP001293593"/>
    </source>
</evidence>
<evidence type="ECO:0000259" key="1">
    <source>
        <dbReference type="SMART" id="SM00256"/>
    </source>
</evidence>
<keyword evidence="4" id="KW-1185">Reference proteome</keyword>
<dbReference type="CDD" id="cd22157">
    <property type="entry name" value="F-box_AtFBW1-like"/>
    <property type="match status" value="1"/>
</dbReference>
<gene>
    <name evidence="2" type="ORF">QN277_016845</name>
    <name evidence="3" type="ORF">QN277_016846</name>
</gene>
<dbReference type="EMBL" id="JAWXYG010000003">
    <property type="protein sequence ID" value="KAK4279091.1"/>
    <property type="molecule type" value="Genomic_DNA"/>
</dbReference>
<evidence type="ECO:0000313" key="3">
    <source>
        <dbReference type="EMBL" id="KAK4279091.1"/>
    </source>
</evidence>
<sequence>MAQNLDRLKDVVPDILSRLPVKSLRRFACVNKSWYNLIKSPDFISKHLHTFNNRKNSADPLNLLVNRIRRATFGPSGLNRKAFVSLLSFNPINKSTSLNLLDLIYNHNEVYHLEIFGPCNGLYYLHSITNLIVNPSMREFIVLPDSPAPPDTHFLQHYMGFGFDPNTNDYKVITIMDTWLDETDEQLPWRLEIYSLNSHCWRNVDCTLPSVSIWNWSWIDAFVHGAFHWWAYDAAGDMVLAFDMQNEKFQTFRVPNVRSSAEEYAGTVAKFRESLAVIIYPRMGTEKCFDLWVMEDYSNEASWTKHSIIGPIVGARRPLGFLEENNLFVVEDNIERMVFYDLQTEEIMRTEFHGEEDSLQAVVYMESLISLRKDNENPQARASFFGMVPDPLFEGNSG</sequence>
<protein>
    <recommendedName>
        <fullName evidence="1">F-box domain-containing protein</fullName>
    </recommendedName>
</protein>
<dbReference type="InterPro" id="IPR036047">
    <property type="entry name" value="F-box-like_dom_sf"/>
</dbReference>
<evidence type="ECO:0000313" key="2">
    <source>
        <dbReference type="EMBL" id="KAK4279090.1"/>
    </source>
</evidence>
<dbReference type="Pfam" id="PF00646">
    <property type="entry name" value="F-box"/>
    <property type="match status" value="1"/>
</dbReference>
<dbReference type="PANTHER" id="PTHR31111:SF134">
    <property type="entry name" value="F-BOX ASSOCIATED INTERACTION DOMAIN-CONTAINING PROTEIN"/>
    <property type="match status" value="1"/>
</dbReference>
<dbReference type="Proteomes" id="UP001293593">
    <property type="component" value="Unassembled WGS sequence"/>
</dbReference>
<dbReference type="EMBL" id="JAWXYG010000003">
    <property type="protein sequence ID" value="KAK4279090.1"/>
    <property type="molecule type" value="Genomic_DNA"/>
</dbReference>